<reference evidence="2" key="1">
    <citation type="submission" date="2018-03" db="EMBL/GenBank/DDBJ databases">
        <authorList>
            <person name="Rodrigo-Torres L."/>
            <person name="Arahal R. D."/>
            <person name="Lucena T."/>
        </authorList>
    </citation>
    <scope>NUCLEOTIDE SEQUENCE [LARGE SCALE GENOMIC DNA]</scope>
    <source>
        <strain evidence="2">CECT 7615</strain>
    </source>
</reference>
<dbReference type="Proteomes" id="UP000244898">
    <property type="component" value="Unassembled WGS sequence"/>
</dbReference>
<accession>A0A2R8CGE5</accession>
<proteinExistence type="predicted"/>
<dbReference type="EMBL" id="ONZG01000031">
    <property type="protein sequence ID" value="SPJ31515.1"/>
    <property type="molecule type" value="Genomic_DNA"/>
</dbReference>
<protein>
    <submittedName>
        <fullName evidence="1">Uncharacterized protein</fullName>
    </submittedName>
</protein>
<name>A0A2R8CGE5_9RHOB</name>
<organism evidence="1 2">
    <name type="scientific">Falsiruegeria mediterranea M17</name>
    <dbReference type="NCBI Taxonomy" id="1200281"/>
    <lineage>
        <taxon>Bacteria</taxon>
        <taxon>Pseudomonadati</taxon>
        <taxon>Pseudomonadota</taxon>
        <taxon>Alphaproteobacteria</taxon>
        <taxon>Rhodobacterales</taxon>
        <taxon>Roseobacteraceae</taxon>
        <taxon>Falsiruegeria</taxon>
    </lineage>
</organism>
<dbReference type="AlphaFoldDB" id="A0A2R8CGE5"/>
<evidence type="ECO:0000313" key="2">
    <source>
        <dbReference type="Proteomes" id="UP000244898"/>
    </source>
</evidence>
<dbReference type="OrthoDB" id="7868180at2"/>
<sequence length="126" mass="13761">MKTLGKILLALVVLVGVVVLLVDLLTSSDRTTARDFVLLASTGEYVAARQLLHDELQTQFPLDRFEQVFADVKPYSDVSFSSVETSGSGTSMTGVATTDDDCSSKVSFEVLRDRIIAFNIAPLCRR</sequence>
<dbReference type="RefSeq" id="WP_108792716.1">
    <property type="nucleotide sequence ID" value="NZ_ONZG01000031.1"/>
</dbReference>
<evidence type="ECO:0000313" key="1">
    <source>
        <dbReference type="EMBL" id="SPJ31515.1"/>
    </source>
</evidence>
<keyword evidence="2" id="KW-1185">Reference proteome</keyword>
<gene>
    <name evidence="1" type="ORF">TRM7615_05058</name>
</gene>